<organism evidence="2 3">
    <name type="scientific">Parascaris equorum</name>
    <name type="common">Equine roundworm</name>
    <dbReference type="NCBI Taxonomy" id="6256"/>
    <lineage>
        <taxon>Eukaryota</taxon>
        <taxon>Metazoa</taxon>
        <taxon>Ecdysozoa</taxon>
        <taxon>Nematoda</taxon>
        <taxon>Chromadorea</taxon>
        <taxon>Rhabditida</taxon>
        <taxon>Spirurina</taxon>
        <taxon>Ascaridomorpha</taxon>
        <taxon>Ascaridoidea</taxon>
        <taxon>Ascarididae</taxon>
        <taxon>Parascaris</taxon>
    </lineage>
</organism>
<dbReference type="Proteomes" id="UP000887564">
    <property type="component" value="Unplaced"/>
</dbReference>
<keyword evidence="1" id="KW-0472">Membrane</keyword>
<keyword evidence="1" id="KW-0812">Transmembrane</keyword>
<accession>A0A914S133</accession>
<evidence type="ECO:0000313" key="3">
    <source>
        <dbReference type="WBParaSite" id="PEQ_0000802001-mRNA-1"/>
    </source>
</evidence>
<name>A0A914S133_PAREQ</name>
<feature type="transmembrane region" description="Helical" evidence="1">
    <location>
        <begin position="23"/>
        <end position="42"/>
    </location>
</feature>
<keyword evidence="2" id="KW-1185">Reference proteome</keyword>
<evidence type="ECO:0000256" key="1">
    <source>
        <dbReference type="SAM" id="Phobius"/>
    </source>
</evidence>
<reference evidence="3" key="1">
    <citation type="submission" date="2022-11" db="UniProtKB">
        <authorList>
            <consortium name="WormBaseParasite"/>
        </authorList>
    </citation>
    <scope>IDENTIFICATION</scope>
</reference>
<sequence length="43" mass="5181">MVERNHRWKQNFSKYHPIKLSKYAYIILFFAKVSPAATVPIMR</sequence>
<protein>
    <submittedName>
        <fullName evidence="3">Uncharacterized protein</fullName>
    </submittedName>
</protein>
<proteinExistence type="predicted"/>
<keyword evidence="1" id="KW-1133">Transmembrane helix</keyword>
<evidence type="ECO:0000313" key="2">
    <source>
        <dbReference type="Proteomes" id="UP000887564"/>
    </source>
</evidence>
<dbReference type="WBParaSite" id="PEQ_0000802001-mRNA-1">
    <property type="protein sequence ID" value="PEQ_0000802001-mRNA-1"/>
    <property type="gene ID" value="PEQ_0000802001"/>
</dbReference>
<dbReference type="AlphaFoldDB" id="A0A914S133"/>